<comment type="caution">
    <text evidence="1">The sequence shown here is derived from an EMBL/GenBank/DDBJ whole genome shotgun (WGS) entry which is preliminary data.</text>
</comment>
<name>A0A9X0YLG7_9FLAO</name>
<dbReference type="EMBL" id="JAUSUU010000008">
    <property type="protein sequence ID" value="MDQ0336327.1"/>
    <property type="molecule type" value="Genomic_DNA"/>
</dbReference>
<gene>
    <name evidence="1" type="ORF">J2Z56_002707</name>
    <name evidence="2" type="ORF">J2Z57_002780</name>
</gene>
<evidence type="ECO:0000313" key="1">
    <source>
        <dbReference type="EMBL" id="MBP1840776.1"/>
    </source>
</evidence>
<dbReference type="OrthoDB" id="796799at2"/>
<dbReference type="RefSeq" id="WP_057783179.1">
    <property type="nucleotide sequence ID" value="NZ_JAGGJQ010000008.1"/>
</dbReference>
<protein>
    <submittedName>
        <fullName evidence="1">Uncharacterized protein</fullName>
    </submittedName>
</protein>
<sequence length="185" mass="21479">MEQIGIILFILTSFLGIKEGQIAAEKTTVTIDVQNKKIDIIQEHLFTVIESEKDVTLILDQWDKMYNSIGKNTTWSEQLDDFSDKRLTVFSKQNILQSHIILNYSEEADLQVFGIWYNSENNQFSIHDTPQNNIKTTEGKLNGMYWTFSGDTSFSFSLEPFLQMPTKYQDNKRYISDLLLQATKE</sequence>
<evidence type="ECO:0000313" key="3">
    <source>
        <dbReference type="Proteomes" id="UP001138672"/>
    </source>
</evidence>
<dbReference type="EMBL" id="JAGGJQ010000008">
    <property type="protein sequence ID" value="MBP1840776.1"/>
    <property type="molecule type" value="Genomic_DNA"/>
</dbReference>
<organism evidence="1 3">
    <name type="scientific">Formosa algae</name>
    <dbReference type="NCBI Taxonomy" id="225843"/>
    <lineage>
        <taxon>Bacteria</taxon>
        <taxon>Pseudomonadati</taxon>
        <taxon>Bacteroidota</taxon>
        <taxon>Flavobacteriia</taxon>
        <taxon>Flavobacteriales</taxon>
        <taxon>Flavobacteriaceae</taxon>
        <taxon>Formosa</taxon>
    </lineage>
</organism>
<evidence type="ECO:0000313" key="2">
    <source>
        <dbReference type="EMBL" id="MDQ0336327.1"/>
    </source>
</evidence>
<proteinExistence type="predicted"/>
<keyword evidence="4" id="KW-1185">Reference proteome</keyword>
<dbReference type="Proteomes" id="UP001231587">
    <property type="component" value="Unassembled WGS sequence"/>
</dbReference>
<accession>A0A9X0YLG7</accession>
<evidence type="ECO:0000313" key="4">
    <source>
        <dbReference type="Proteomes" id="UP001231587"/>
    </source>
</evidence>
<dbReference type="Proteomes" id="UP001138672">
    <property type="component" value="Unassembled WGS sequence"/>
</dbReference>
<reference evidence="1" key="1">
    <citation type="submission" date="2021-03" db="EMBL/GenBank/DDBJ databases">
        <title>Genomic Encyclopedia of Type Strains, Phase IV (KMG-IV): sequencing the most valuable type-strain genomes for metagenomic binning, comparative biology and taxonomic classification.</title>
        <authorList>
            <person name="Goeker M."/>
        </authorList>
    </citation>
    <scope>NUCLEOTIDE SEQUENCE</scope>
    <source>
        <strain evidence="1">DSM 15523</strain>
        <strain evidence="2 4">DSM 16476</strain>
    </source>
</reference>
<dbReference type="AlphaFoldDB" id="A0A9X0YLG7"/>